<dbReference type="EMBL" id="OX365700">
    <property type="protein sequence ID" value="CAI4032587.1"/>
    <property type="molecule type" value="Genomic_DNA"/>
</dbReference>
<name>A0AA86N0S1_9BACT</name>
<dbReference type="KEGG" id="nti:DNFV4_03017"/>
<proteinExistence type="predicted"/>
<protein>
    <recommendedName>
        <fullName evidence="4">Porin</fullName>
    </recommendedName>
</protein>
<evidence type="ECO:0008006" key="4">
    <source>
        <dbReference type="Google" id="ProtNLM"/>
    </source>
</evidence>
<reference evidence="2" key="1">
    <citation type="submission" date="2022-10" db="EMBL/GenBank/DDBJ databases">
        <authorList>
            <person name="Koch H."/>
        </authorList>
    </citation>
    <scope>NUCLEOTIDE SEQUENCE</scope>
    <source>
        <strain evidence="2">DNF</strain>
    </source>
</reference>
<organism evidence="2 3">
    <name type="scientific">Nitrospira tepida</name>
    <dbReference type="NCBI Taxonomy" id="2973512"/>
    <lineage>
        <taxon>Bacteria</taxon>
        <taxon>Pseudomonadati</taxon>
        <taxon>Nitrospirota</taxon>
        <taxon>Nitrospiria</taxon>
        <taxon>Nitrospirales</taxon>
        <taxon>Nitrospiraceae</taxon>
        <taxon>Nitrospira</taxon>
    </lineage>
</organism>
<evidence type="ECO:0000313" key="2">
    <source>
        <dbReference type="EMBL" id="CAI4032587.1"/>
    </source>
</evidence>
<dbReference type="Proteomes" id="UP001179121">
    <property type="component" value="Chromosome"/>
</dbReference>
<keyword evidence="3" id="KW-1185">Reference proteome</keyword>
<evidence type="ECO:0000256" key="1">
    <source>
        <dbReference type="SAM" id="MobiDB-lite"/>
    </source>
</evidence>
<feature type="compositionally biased region" description="Low complexity" evidence="1">
    <location>
        <begin position="506"/>
        <end position="517"/>
    </location>
</feature>
<dbReference type="AlphaFoldDB" id="A0AA86N0S1"/>
<gene>
    <name evidence="2" type="ORF">DNFV4_03017</name>
</gene>
<sequence>MSLWFRRPAWRRAGWIIVIQCSVALATMIEVASVSAETRLIPLISITETYDSNVWYAPKEALAPGLKLDDFVTLANPQLLLAHTGRSFNGSLTLAGVFAKYVNNSQLDYAGFNASAMMDFLQLGKRMSPRVKALNVYGSYQFTPSASAFGGGGVGFAGVGFGTTGTVGTLGPFDSGLVTNRVRITSYTGTANTAYALTPRTDLQMSYSYSQISFGGQFGVSSPDVQNQLFNTTTHMGQVGINTRLSPRDSLTTNYSYSIFQQPPLDDFDLHTASLTWSRTWTRQLTSSVGGGAQLIPGFTDVSSGRPITTKATIGPTATALITWSSFSSTLRDIGPYGASFGSGLFGGLPPVPWNVGQGGSFRPGQYAISLSYNYAVFPSFVAQAGPMHSHVAGAQAQVGVMDRMTLQVGLNFARSVGTQQATTFAFDTYGTTASLNYLITPSFRAALTHTWLEFADKSPVVISEQGLFAFSKHMVMVSLSYAFTPARGFFRSGAFQDVGSGSSGGSQRDGSQSSPGGSSGGEK</sequence>
<feature type="region of interest" description="Disordered" evidence="1">
    <location>
        <begin position="500"/>
        <end position="524"/>
    </location>
</feature>
<evidence type="ECO:0000313" key="3">
    <source>
        <dbReference type="Proteomes" id="UP001179121"/>
    </source>
</evidence>
<dbReference type="SUPFAM" id="SSF56935">
    <property type="entry name" value="Porins"/>
    <property type="match status" value="1"/>
</dbReference>
<accession>A0AA86N0S1</accession>